<accession>A0A252BR47</accession>
<dbReference type="Proteomes" id="UP000194931">
    <property type="component" value="Unassembled WGS sequence"/>
</dbReference>
<dbReference type="RefSeq" id="WP_086640083.1">
    <property type="nucleotide sequence ID" value="NZ_JOPJ01000060.1"/>
</dbReference>
<sequence>MTCASARAYGMRSIATDRDVIVRDPSGKGPMAYPTIAREVRTTLMAETPVKHTVVFADGTALNFSPAWIKPVPDVPNMPLVYDNLAECLPCLATRSH</sequence>
<reference evidence="2" key="1">
    <citation type="submission" date="2014-06" db="EMBL/GenBank/DDBJ databases">
        <authorList>
            <person name="Winans N.J."/>
            <person name="Newell P.D."/>
            <person name="Douglas A.E."/>
        </authorList>
    </citation>
    <scope>NUCLEOTIDE SEQUENCE [LARGE SCALE GENOMIC DNA]</scope>
</reference>
<comment type="caution">
    <text evidence="1">The sequence shown here is derived from an EMBL/GenBank/DDBJ whole genome shotgun (WGS) entry which is preliminary data.</text>
</comment>
<gene>
    <name evidence="1" type="ORF">HK26_11585</name>
</gene>
<organism evidence="1 2">
    <name type="scientific">Acetobacter okinawensis</name>
    <dbReference type="NCBI Taxonomy" id="1076594"/>
    <lineage>
        <taxon>Bacteria</taxon>
        <taxon>Pseudomonadati</taxon>
        <taxon>Pseudomonadota</taxon>
        <taxon>Alphaproteobacteria</taxon>
        <taxon>Acetobacterales</taxon>
        <taxon>Acetobacteraceae</taxon>
        <taxon>Acetobacter</taxon>
    </lineage>
</organism>
<protein>
    <submittedName>
        <fullName evidence="1">Uncharacterized protein</fullName>
    </submittedName>
</protein>
<keyword evidence="2" id="KW-1185">Reference proteome</keyword>
<dbReference type="EMBL" id="JOPJ01000060">
    <property type="protein sequence ID" value="OUJ10146.1"/>
    <property type="molecule type" value="Genomic_DNA"/>
</dbReference>
<dbReference type="OrthoDB" id="7220155at2"/>
<evidence type="ECO:0000313" key="1">
    <source>
        <dbReference type="EMBL" id="OUJ10146.1"/>
    </source>
</evidence>
<proteinExistence type="predicted"/>
<evidence type="ECO:0000313" key="2">
    <source>
        <dbReference type="Proteomes" id="UP000194931"/>
    </source>
</evidence>
<name>A0A252BR47_9PROT</name>
<dbReference type="AlphaFoldDB" id="A0A252BR47"/>